<protein>
    <submittedName>
        <fullName evidence="1">Uncharacterized protein</fullName>
    </submittedName>
</protein>
<proteinExistence type="predicted"/>
<evidence type="ECO:0000313" key="1">
    <source>
        <dbReference type="EMBL" id="CAB4131274.1"/>
    </source>
</evidence>
<organism evidence="1">
    <name type="scientific">uncultured Caudovirales phage</name>
    <dbReference type="NCBI Taxonomy" id="2100421"/>
    <lineage>
        <taxon>Viruses</taxon>
        <taxon>Duplodnaviria</taxon>
        <taxon>Heunggongvirae</taxon>
        <taxon>Uroviricota</taxon>
        <taxon>Caudoviricetes</taxon>
        <taxon>Peduoviridae</taxon>
        <taxon>Maltschvirus</taxon>
        <taxon>Maltschvirus maltsch</taxon>
    </lineage>
</organism>
<accession>A0A6J5L9P7</accession>
<name>A0A6J5L9P7_9CAUD</name>
<gene>
    <name evidence="1" type="ORF">UFOVP120_74</name>
</gene>
<dbReference type="EMBL" id="LR796242">
    <property type="protein sequence ID" value="CAB4131274.1"/>
    <property type="molecule type" value="Genomic_DNA"/>
</dbReference>
<dbReference type="InterPro" id="IPR056209">
    <property type="entry name" value="SU10_adaptor"/>
</dbReference>
<dbReference type="Pfam" id="PF24175">
    <property type="entry name" value="SU10_adaptor"/>
    <property type="match status" value="1"/>
</dbReference>
<sequence>MTTGLTYSTYVTQIATMAVVDPTDTAFQVILPQMITYAENRMYRDINFMFTSTSLHGVSFILTPGNRNLSFNINLALNSDAAEGTFVVSDQINLLTDANGNASATTNPDACVRVPLLPTTKEFLDAVYGSSLQANWGQPKYFVPFNETLFFLGPVPDQAYPVEVVGTYRPNSLSATNPTTFISSYLPDVFIMASMIYISAYQRNFGRANDDPQMAVTYESQYQALLKSALVEEARKTFESSGWASQSPATVATPSRG</sequence>
<reference evidence="1" key="1">
    <citation type="submission" date="2020-04" db="EMBL/GenBank/DDBJ databases">
        <authorList>
            <person name="Chiriac C."/>
            <person name="Salcher M."/>
            <person name="Ghai R."/>
            <person name="Kavagutti S V."/>
        </authorList>
    </citation>
    <scope>NUCLEOTIDE SEQUENCE</scope>
</reference>